<name>A0ABQ2NID8_9FLAO</name>
<accession>A0ABQ2NID8</accession>
<dbReference type="InterPro" id="IPR029058">
    <property type="entry name" value="AB_hydrolase_fold"/>
</dbReference>
<evidence type="ECO:0000313" key="3">
    <source>
        <dbReference type="Proteomes" id="UP000620064"/>
    </source>
</evidence>
<organism evidence="2 3">
    <name type="scientific">Cloacibacterium rupense</name>
    <dbReference type="NCBI Taxonomy" id="517423"/>
    <lineage>
        <taxon>Bacteria</taxon>
        <taxon>Pseudomonadati</taxon>
        <taxon>Bacteroidota</taxon>
        <taxon>Flavobacteriia</taxon>
        <taxon>Flavobacteriales</taxon>
        <taxon>Weeksellaceae</taxon>
    </lineage>
</organism>
<proteinExistence type="predicted"/>
<dbReference type="Gene3D" id="3.40.50.1820">
    <property type="entry name" value="alpha/beta hydrolase"/>
    <property type="match status" value="1"/>
</dbReference>
<keyword evidence="2" id="KW-0378">Hydrolase</keyword>
<evidence type="ECO:0000313" key="2">
    <source>
        <dbReference type="EMBL" id="GGP03573.1"/>
    </source>
</evidence>
<keyword evidence="3" id="KW-1185">Reference proteome</keyword>
<reference evidence="3" key="1">
    <citation type="journal article" date="2019" name="Int. J. Syst. Evol. Microbiol.">
        <title>The Global Catalogue of Microorganisms (GCM) 10K type strain sequencing project: providing services to taxonomists for standard genome sequencing and annotation.</title>
        <authorList>
            <consortium name="The Broad Institute Genomics Platform"/>
            <consortium name="The Broad Institute Genome Sequencing Center for Infectious Disease"/>
            <person name="Wu L."/>
            <person name="Ma J."/>
        </authorList>
    </citation>
    <scope>NUCLEOTIDE SEQUENCE [LARGE SCALE GENOMIC DNA]</scope>
    <source>
        <strain evidence="3">CGMCC 1.7656</strain>
    </source>
</reference>
<gene>
    <name evidence="2" type="ORF">GCM10010992_12510</name>
</gene>
<evidence type="ECO:0000259" key="1">
    <source>
        <dbReference type="Pfam" id="PF12146"/>
    </source>
</evidence>
<sequence length="313" mass="36655">MGNTLPEKDFLNRTHHQIFGQENLDIKASVLILHGMKEHSGRYIAFAKFLAKEGYKVLIYDHPGHGKSSSNEGLGYFRKENPHQLLIEYSKRMSDFLKESTPNKPHIIVGHSMGSFIARNMMKHSARDFDAAVIIGTGGRRPEIKWMRNTFKHLNSFAHLHKSEWFNHFFDFINSLYFIKEVPFEQDSWLSVDLENRKQYRADELKVKNFSINGFYGLFALVEEATQKNWAENIPKDFPMLFVSGEKDPIGNFGKGVEKTVFELKKNGFSNVYFKLYEEMRHEILNEVIKETVYQDILNWMNLQVENKNYKNI</sequence>
<protein>
    <submittedName>
        <fullName evidence="2">Alpha/beta hydrolase</fullName>
    </submittedName>
</protein>
<dbReference type="RefSeq" id="WP_188617220.1">
    <property type="nucleotide sequence ID" value="NZ_BMLV01000002.1"/>
</dbReference>
<feature type="domain" description="Serine aminopeptidase S33" evidence="1">
    <location>
        <begin position="26"/>
        <end position="287"/>
    </location>
</feature>
<dbReference type="Pfam" id="PF12146">
    <property type="entry name" value="Hydrolase_4"/>
    <property type="match status" value="1"/>
</dbReference>
<dbReference type="InterPro" id="IPR022742">
    <property type="entry name" value="Hydrolase_4"/>
</dbReference>
<dbReference type="SUPFAM" id="SSF53474">
    <property type="entry name" value="alpha/beta-Hydrolases"/>
    <property type="match status" value="1"/>
</dbReference>
<dbReference type="GO" id="GO:0016787">
    <property type="term" value="F:hydrolase activity"/>
    <property type="evidence" value="ECO:0007669"/>
    <property type="project" value="UniProtKB-KW"/>
</dbReference>
<dbReference type="EMBL" id="BMLV01000002">
    <property type="protein sequence ID" value="GGP03573.1"/>
    <property type="molecule type" value="Genomic_DNA"/>
</dbReference>
<dbReference type="PANTHER" id="PTHR11614">
    <property type="entry name" value="PHOSPHOLIPASE-RELATED"/>
    <property type="match status" value="1"/>
</dbReference>
<comment type="caution">
    <text evidence="2">The sequence shown here is derived from an EMBL/GenBank/DDBJ whole genome shotgun (WGS) entry which is preliminary data.</text>
</comment>
<dbReference type="InterPro" id="IPR051044">
    <property type="entry name" value="MAG_DAG_Lipase"/>
</dbReference>
<dbReference type="Proteomes" id="UP000620064">
    <property type="component" value="Unassembled WGS sequence"/>
</dbReference>